<feature type="region of interest" description="Disordered" evidence="13">
    <location>
        <begin position="312"/>
        <end position="334"/>
    </location>
</feature>
<keyword evidence="6" id="KW-0507">mRNA processing</keyword>
<feature type="region of interest" description="Disordered" evidence="13">
    <location>
        <begin position="433"/>
        <end position="520"/>
    </location>
</feature>
<evidence type="ECO:0000256" key="4">
    <source>
        <dbReference type="ARBA" id="ARBA00022448"/>
    </source>
</evidence>
<evidence type="ECO:0000256" key="6">
    <source>
        <dbReference type="ARBA" id="ARBA00022664"/>
    </source>
</evidence>
<evidence type="ECO:0000256" key="10">
    <source>
        <dbReference type="ARBA" id="ARBA00023161"/>
    </source>
</evidence>
<dbReference type="GO" id="GO:0003729">
    <property type="term" value="F:mRNA binding"/>
    <property type="evidence" value="ECO:0007669"/>
    <property type="project" value="InterPro"/>
</dbReference>
<keyword evidence="8" id="KW-0810">Translation regulation</keyword>
<keyword evidence="9" id="KW-0694">RNA-binding</keyword>
<evidence type="ECO:0000256" key="13">
    <source>
        <dbReference type="SAM" id="MobiDB-lite"/>
    </source>
</evidence>
<evidence type="ECO:0000256" key="2">
    <source>
        <dbReference type="ARBA" id="ARBA00004496"/>
    </source>
</evidence>
<keyword evidence="10" id="KW-0866">Nonsense-mediated mRNA decay</keyword>
<dbReference type="GO" id="GO:0008380">
    <property type="term" value="P:RNA splicing"/>
    <property type="evidence" value="ECO:0007669"/>
    <property type="project" value="UniProtKB-KW"/>
</dbReference>
<keyword evidence="7" id="KW-0509">mRNA transport</keyword>
<gene>
    <name evidence="15" type="ORF">E4U42_006585</name>
</gene>
<feature type="compositionally biased region" description="Polar residues" evidence="13">
    <location>
        <begin position="57"/>
        <end position="81"/>
    </location>
</feature>
<evidence type="ECO:0000256" key="7">
    <source>
        <dbReference type="ARBA" id="ARBA00022816"/>
    </source>
</evidence>
<feature type="compositionally biased region" description="Polar residues" evidence="13">
    <location>
        <begin position="483"/>
        <end position="494"/>
    </location>
</feature>
<evidence type="ECO:0000256" key="9">
    <source>
        <dbReference type="ARBA" id="ARBA00022884"/>
    </source>
</evidence>
<evidence type="ECO:0000313" key="16">
    <source>
        <dbReference type="Proteomes" id="UP000811619"/>
    </source>
</evidence>
<dbReference type="GO" id="GO:0006417">
    <property type="term" value="P:regulation of translation"/>
    <property type="evidence" value="ECO:0007669"/>
    <property type="project" value="UniProtKB-KW"/>
</dbReference>
<feature type="compositionally biased region" description="Low complexity" evidence="13">
    <location>
        <begin position="433"/>
        <end position="443"/>
    </location>
</feature>
<keyword evidence="16" id="KW-1185">Reference proteome</keyword>
<feature type="region of interest" description="Disordered" evidence="13">
    <location>
        <begin position="559"/>
        <end position="586"/>
    </location>
</feature>
<evidence type="ECO:0000313" key="15">
    <source>
        <dbReference type="EMBL" id="KAG5919206.1"/>
    </source>
</evidence>
<sequence>MPAPRRRRIGHRRRVEDEGDDDGRTEAPDLDDDSLTEGSLSDDDAGQDSDTSDNEEASPTSPHRATKPSNGAAAKTSSVRASGNRVIPGANGNAKKLSDTQMMLHGLSMDDKNAPSQELHFDDVAPSPPKSPPAPVVVSSASAMRQQPSAQVERRRQEHEDYKRRREEDPAFVPNRGAFFMHDHRHPGPAGNGFRPFGRGRGRGGRFGVGGPYTPFSHMHHPSDPTTNSPWTHDMHDAVAEPVRRRPRQLPDNEGPPNGNGFIPTCAPSTTPINRTLSTEKHIGNAQVRVCLPDMKAPAVFPGIPVKQYTKLPDHRPPLRRDKPVRISLPDHPPRYVFPAPDRSFTFIPRALRPNQQRMRGKPRSNWGSVGGYSRRNSVFGGSYYGSAYTPSLAQSRRSSVVHEHDVMFSPTGSVLSRAPMPADSVRPVVRLPPSAASHSSLPGQGNNGPASGPMSMSTPMLGPVSASVTAHAAQSEPANPPTEASSISELPQPQTHPLPQKPGGQENRPKSIPMHQPRPQKNISVADIEPPAATHGAAPPPAFQQAFHQQVPIQVANGYGQESHPQPQPHSHSRRASYQQQQLAGTPLSQIPERAIHAAPFQPSAYGQAPYYGQQVYATQPQQGYYYPPGYSAPGMAPSGPAPGYMAGGPPAGVPASFGPQSQPEPGPSAGAAQGPGAPSSSNLVAQEVNGMVYYYDASQIPPVNSYPPYPGPQNYQPGVMGMGGMVTPSPDGFYYPQHASGMVYYPQ</sequence>
<dbReference type="GO" id="GO:0035145">
    <property type="term" value="C:exon-exon junction complex"/>
    <property type="evidence" value="ECO:0007669"/>
    <property type="project" value="InterPro"/>
</dbReference>
<dbReference type="EMBL" id="SRPY01000685">
    <property type="protein sequence ID" value="KAG5919206.1"/>
    <property type="molecule type" value="Genomic_DNA"/>
</dbReference>
<dbReference type="GO" id="GO:0005737">
    <property type="term" value="C:cytoplasm"/>
    <property type="evidence" value="ECO:0007669"/>
    <property type="project" value="UniProtKB-SubCell"/>
</dbReference>
<evidence type="ECO:0000256" key="12">
    <source>
        <dbReference type="ARBA" id="ARBA00023242"/>
    </source>
</evidence>
<evidence type="ECO:0000256" key="5">
    <source>
        <dbReference type="ARBA" id="ARBA00022490"/>
    </source>
</evidence>
<protein>
    <recommendedName>
        <fullName evidence="14">Btz domain-containing protein</fullName>
    </recommendedName>
</protein>
<keyword evidence="12" id="KW-0539">Nucleus</keyword>
<feature type="compositionally biased region" description="Acidic residues" evidence="13">
    <location>
        <begin position="28"/>
        <end position="56"/>
    </location>
</feature>
<evidence type="ECO:0000256" key="8">
    <source>
        <dbReference type="ARBA" id="ARBA00022845"/>
    </source>
</evidence>
<feature type="compositionally biased region" description="Basic residues" evidence="13">
    <location>
        <begin position="1"/>
        <end position="13"/>
    </location>
</feature>
<feature type="domain" description="Btz" evidence="14">
    <location>
        <begin position="134"/>
        <end position="261"/>
    </location>
</feature>
<feature type="compositionally biased region" description="Basic and acidic residues" evidence="13">
    <location>
        <begin position="152"/>
        <end position="168"/>
    </location>
</feature>
<feature type="region of interest" description="Disordered" evidence="13">
    <location>
        <begin position="648"/>
        <end position="684"/>
    </location>
</feature>
<dbReference type="GO" id="GO:0000184">
    <property type="term" value="P:nuclear-transcribed mRNA catabolic process, nonsense-mediated decay"/>
    <property type="evidence" value="ECO:0007669"/>
    <property type="project" value="UniProtKB-KW"/>
</dbReference>
<evidence type="ECO:0000259" key="14">
    <source>
        <dbReference type="SMART" id="SM01044"/>
    </source>
</evidence>
<organism evidence="15 16">
    <name type="scientific">Claviceps africana</name>
    <dbReference type="NCBI Taxonomy" id="83212"/>
    <lineage>
        <taxon>Eukaryota</taxon>
        <taxon>Fungi</taxon>
        <taxon>Dikarya</taxon>
        <taxon>Ascomycota</taxon>
        <taxon>Pezizomycotina</taxon>
        <taxon>Sordariomycetes</taxon>
        <taxon>Hypocreomycetidae</taxon>
        <taxon>Hypocreales</taxon>
        <taxon>Clavicipitaceae</taxon>
        <taxon>Claviceps</taxon>
    </lineage>
</organism>
<reference evidence="15" key="1">
    <citation type="journal article" date="2020" name="bioRxiv">
        <title>Whole genome comparisons of ergot fungi reveals the divergence and evolution of species within the genus Claviceps are the result of varying mechanisms driving genome evolution and host range expansion.</title>
        <authorList>
            <person name="Wyka S.A."/>
            <person name="Mondo S.J."/>
            <person name="Liu M."/>
            <person name="Dettman J."/>
            <person name="Nalam V."/>
            <person name="Broders K.D."/>
        </authorList>
    </citation>
    <scope>NUCLEOTIDE SEQUENCE</scope>
    <source>
        <strain evidence="15">CCC 489</strain>
    </source>
</reference>
<feature type="compositionally biased region" description="Pro residues" evidence="13">
    <location>
        <begin position="126"/>
        <end position="135"/>
    </location>
</feature>
<feature type="compositionally biased region" description="Polar residues" evidence="13">
    <location>
        <begin position="444"/>
        <end position="459"/>
    </location>
</feature>
<evidence type="ECO:0000256" key="1">
    <source>
        <dbReference type="ARBA" id="ARBA00004123"/>
    </source>
</evidence>
<dbReference type="AlphaFoldDB" id="A0A8K0NGP6"/>
<dbReference type="OrthoDB" id="5413466at2759"/>
<dbReference type="Proteomes" id="UP000811619">
    <property type="component" value="Unassembled WGS sequence"/>
</dbReference>
<name>A0A8K0NGP6_9HYPO</name>
<feature type="compositionally biased region" description="Basic and acidic residues" evidence="13">
    <location>
        <begin position="108"/>
        <end position="123"/>
    </location>
</feature>
<feature type="region of interest" description="Disordered" evidence="13">
    <location>
        <begin position="1"/>
        <end position="168"/>
    </location>
</feature>
<feature type="compositionally biased region" description="Polar residues" evidence="13">
    <location>
        <begin position="577"/>
        <end position="586"/>
    </location>
</feature>
<accession>A0A8K0NGP6</accession>
<evidence type="ECO:0000256" key="3">
    <source>
        <dbReference type="ARBA" id="ARBA00009548"/>
    </source>
</evidence>
<comment type="caution">
    <text evidence="15">The sequence shown here is derived from an EMBL/GenBank/DDBJ whole genome shotgun (WGS) entry which is preliminary data.</text>
</comment>
<evidence type="ECO:0000256" key="11">
    <source>
        <dbReference type="ARBA" id="ARBA00023187"/>
    </source>
</evidence>
<dbReference type="GO" id="GO:0051028">
    <property type="term" value="P:mRNA transport"/>
    <property type="evidence" value="ECO:0007669"/>
    <property type="project" value="UniProtKB-KW"/>
</dbReference>
<keyword evidence="4" id="KW-0813">Transport</keyword>
<feature type="compositionally biased region" description="Low complexity" evidence="13">
    <location>
        <begin position="669"/>
        <end position="683"/>
    </location>
</feature>
<dbReference type="SMART" id="SM01044">
    <property type="entry name" value="Btz"/>
    <property type="match status" value="1"/>
</dbReference>
<dbReference type="InterPro" id="IPR018545">
    <property type="entry name" value="Btz_dom"/>
</dbReference>
<comment type="similarity">
    <text evidence="3">Belongs to the CASC3 family.</text>
</comment>
<comment type="subcellular location">
    <subcellularLocation>
        <location evidence="2">Cytoplasm</location>
    </subcellularLocation>
    <subcellularLocation>
        <location evidence="1">Nucleus</location>
    </subcellularLocation>
</comment>
<feature type="compositionally biased region" description="Basic and acidic residues" evidence="13">
    <location>
        <begin position="312"/>
        <end position="325"/>
    </location>
</feature>
<keyword evidence="11" id="KW-0508">mRNA splicing</keyword>
<keyword evidence="5" id="KW-0963">Cytoplasm</keyword>
<dbReference type="Pfam" id="PF09405">
    <property type="entry name" value="Btz"/>
    <property type="match status" value="1"/>
</dbReference>
<proteinExistence type="inferred from homology"/>
<dbReference type="GO" id="GO:0006397">
    <property type="term" value="P:mRNA processing"/>
    <property type="evidence" value="ECO:0007669"/>
    <property type="project" value="UniProtKB-KW"/>
</dbReference>